<dbReference type="OrthoDB" id="9969985at2"/>
<proteinExistence type="predicted"/>
<organism evidence="1 2">
    <name type="scientific">Cuneatibacter caecimuris</name>
    <dbReference type="NCBI Taxonomy" id="1796618"/>
    <lineage>
        <taxon>Bacteria</taxon>
        <taxon>Bacillati</taxon>
        <taxon>Bacillota</taxon>
        <taxon>Clostridia</taxon>
        <taxon>Lachnospirales</taxon>
        <taxon>Lachnospiraceae</taxon>
        <taxon>Cuneatibacter</taxon>
    </lineage>
</organism>
<gene>
    <name evidence="1" type="ORF">EV209_0452</name>
</gene>
<dbReference type="AlphaFoldDB" id="A0A4Q7PN17"/>
<protein>
    <submittedName>
        <fullName evidence="1">Uncharacterized protein</fullName>
    </submittedName>
</protein>
<accession>A0A4Q7PN17</accession>
<reference evidence="1 2" key="1">
    <citation type="submission" date="2019-02" db="EMBL/GenBank/DDBJ databases">
        <title>Genomic Encyclopedia of Type Strains, Phase IV (KMG-IV): sequencing the most valuable type-strain genomes for metagenomic binning, comparative biology and taxonomic classification.</title>
        <authorList>
            <person name="Goeker M."/>
        </authorList>
    </citation>
    <scope>NUCLEOTIDE SEQUENCE [LARGE SCALE GENOMIC DNA]</scope>
    <source>
        <strain evidence="1 2">DSM 29486</strain>
    </source>
</reference>
<dbReference type="EMBL" id="SGXF01000001">
    <property type="protein sequence ID" value="RZT02339.1"/>
    <property type="molecule type" value="Genomic_DNA"/>
</dbReference>
<dbReference type="RefSeq" id="WP_130432631.1">
    <property type="nucleotide sequence ID" value="NZ_SGXF01000001.1"/>
</dbReference>
<evidence type="ECO:0000313" key="2">
    <source>
        <dbReference type="Proteomes" id="UP000292927"/>
    </source>
</evidence>
<comment type="caution">
    <text evidence="1">The sequence shown here is derived from an EMBL/GenBank/DDBJ whole genome shotgun (WGS) entry which is preliminary data.</text>
</comment>
<evidence type="ECO:0000313" key="1">
    <source>
        <dbReference type="EMBL" id="RZT02339.1"/>
    </source>
</evidence>
<name>A0A4Q7PN17_9FIRM</name>
<sequence>MQKKITDKLEAAGICSAIDIKELGEEKYAEELKKFISSFDFMRLGQAISTGKWQTATNLAAQIEEEAKTLKIKGLTEQLKKIRICCLKKEKETAKQILAAITIKRTQIRKITNPEIN</sequence>
<keyword evidence="2" id="KW-1185">Reference proteome</keyword>
<dbReference type="Proteomes" id="UP000292927">
    <property type="component" value="Unassembled WGS sequence"/>
</dbReference>